<reference evidence="1" key="2">
    <citation type="journal article" date="2015" name="Fish Shellfish Immunol.">
        <title>Early steps in the European eel (Anguilla anguilla)-Vibrio vulnificus interaction in the gills: Role of the RtxA13 toxin.</title>
        <authorList>
            <person name="Callol A."/>
            <person name="Pajuelo D."/>
            <person name="Ebbesson L."/>
            <person name="Teles M."/>
            <person name="MacKenzie S."/>
            <person name="Amaro C."/>
        </authorList>
    </citation>
    <scope>NUCLEOTIDE SEQUENCE</scope>
</reference>
<accession>A0A0E9T389</accession>
<protein>
    <submittedName>
        <fullName evidence="1">Uncharacterized protein</fullName>
    </submittedName>
</protein>
<evidence type="ECO:0000313" key="1">
    <source>
        <dbReference type="EMBL" id="JAH47430.1"/>
    </source>
</evidence>
<dbReference type="AlphaFoldDB" id="A0A0E9T389"/>
<dbReference type="EMBL" id="GBXM01061147">
    <property type="protein sequence ID" value="JAH47430.1"/>
    <property type="molecule type" value="Transcribed_RNA"/>
</dbReference>
<sequence>MKHCARMRKVRQSRHLSPFRYIYLPFNYSYLQ</sequence>
<proteinExistence type="predicted"/>
<name>A0A0E9T389_ANGAN</name>
<organism evidence="1">
    <name type="scientific">Anguilla anguilla</name>
    <name type="common">European freshwater eel</name>
    <name type="synonym">Muraena anguilla</name>
    <dbReference type="NCBI Taxonomy" id="7936"/>
    <lineage>
        <taxon>Eukaryota</taxon>
        <taxon>Metazoa</taxon>
        <taxon>Chordata</taxon>
        <taxon>Craniata</taxon>
        <taxon>Vertebrata</taxon>
        <taxon>Euteleostomi</taxon>
        <taxon>Actinopterygii</taxon>
        <taxon>Neopterygii</taxon>
        <taxon>Teleostei</taxon>
        <taxon>Anguilliformes</taxon>
        <taxon>Anguillidae</taxon>
        <taxon>Anguilla</taxon>
    </lineage>
</organism>
<reference evidence="1" key="1">
    <citation type="submission" date="2014-11" db="EMBL/GenBank/DDBJ databases">
        <authorList>
            <person name="Amaro Gonzalez C."/>
        </authorList>
    </citation>
    <scope>NUCLEOTIDE SEQUENCE</scope>
</reference>